<dbReference type="Pfam" id="PF00425">
    <property type="entry name" value="Chorismate_bind"/>
    <property type="match status" value="1"/>
</dbReference>
<dbReference type="InterPro" id="IPR015890">
    <property type="entry name" value="Chorismate_C"/>
</dbReference>
<dbReference type="Proteomes" id="UP000255279">
    <property type="component" value="Unassembled WGS sequence"/>
</dbReference>
<reference evidence="2 4" key="1">
    <citation type="submission" date="2017-02" db="EMBL/GenBank/DDBJ databases">
        <title>Draft genome sequence of Moraxella caviae CCUG 355 type strain.</title>
        <authorList>
            <person name="Engstrom-Jakobsson H."/>
            <person name="Salva-Serra F."/>
            <person name="Thorell K."/>
            <person name="Gonzales-Siles L."/>
            <person name="Karlsson R."/>
            <person name="Boulund F."/>
            <person name="Engstrand L."/>
            <person name="Moore E."/>
        </authorList>
    </citation>
    <scope>NUCLEOTIDE SEQUENCE [LARGE SCALE GENOMIC DNA]</scope>
    <source>
        <strain evidence="2 4">CCUG 355</strain>
    </source>
</reference>
<proteinExistence type="predicted"/>
<dbReference type="Proteomes" id="UP000190435">
    <property type="component" value="Unassembled WGS sequence"/>
</dbReference>
<evidence type="ECO:0000313" key="2">
    <source>
        <dbReference type="EMBL" id="OOR93513.1"/>
    </source>
</evidence>
<dbReference type="PANTHER" id="PTHR11236">
    <property type="entry name" value="AMINOBENZOATE/ANTHRANILATE SYNTHASE"/>
    <property type="match status" value="1"/>
</dbReference>
<evidence type="ECO:0000313" key="3">
    <source>
        <dbReference type="EMBL" id="STZ10343.1"/>
    </source>
</evidence>
<dbReference type="EMBL" id="MUXU01000003">
    <property type="protein sequence ID" value="OOR93513.1"/>
    <property type="molecule type" value="Genomic_DNA"/>
</dbReference>
<evidence type="ECO:0000313" key="4">
    <source>
        <dbReference type="Proteomes" id="UP000190435"/>
    </source>
</evidence>
<keyword evidence="4" id="KW-1185">Reference proteome</keyword>
<dbReference type="Gene3D" id="3.60.120.10">
    <property type="entry name" value="Anthranilate synthase"/>
    <property type="match status" value="1"/>
</dbReference>
<name>A0A1T0ACN4_9GAMM</name>
<dbReference type="GO" id="GO:0046820">
    <property type="term" value="F:4-amino-4-deoxychorismate synthase activity"/>
    <property type="evidence" value="ECO:0007669"/>
    <property type="project" value="UniProtKB-EC"/>
</dbReference>
<keyword evidence="3" id="KW-0808">Transferase</keyword>
<reference evidence="3 5" key="2">
    <citation type="submission" date="2018-06" db="EMBL/GenBank/DDBJ databases">
        <authorList>
            <consortium name="Pathogen Informatics"/>
            <person name="Doyle S."/>
        </authorList>
    </citation>
    <scope>NUCLEOTIDE SEQUENCE [LARGE SCALE GENOMIC DNA]</scope>
    <source>
        <strain evidence="3 5">NCTC10293</strain>
    </source>
</reference>
<gene>
    <name evidence="3" type="primary">pabB</name>
    <name evidence="2" type="ORF">B0181_00210</name>
    <name evidence="3" type="ORF">NCTC10293_00675</name>
</gene>
<dbReference type="STRING" id="34060.B0181_00210"/>
<organism evidence="2 4">
    <name type="scientific">Moraxella caviae</name>
    <dbReference type="NCBI Taxonomy" id="34060"/>
    <lineage>
        <taxon>Bacteria</taxon>
        <taxon>Pseudomonadati</taxon>
        <taxon>Pseudomonadota</taxon>
        <taxon>Gammaproteobacteria</taxon>
        <taxon>Moraxellales</taxon>
        <taxon>Moraxellaceae</taxon>
        <taxon>Moraxella</taxon>
    </lineage>
</organism>
<dbReference type="GO" id="GO:0000162">
    <property type="term" value="P:L-tryptophan biosynthetic process"/>
    <property type="evidence" value="ECO:0007669"/>
    <property type="project" value="TreeGrafter"/>
</dbReference>
<dbReference type="OrthoDB" id="9803598at2"/>
<dbReference type="SUPFAM" id="SSF56322">
    <property type="entry name" value="ADC synthase"/>
    <property type="match status" value="1"/>
</dbReference>
<sequence length="503" mass="54607">MHTLTIHSTLDSATLTSLIAAHFPAWQVCYLHNDGKAVIGILPKRTWTLLPTNDTLTLHTSNRSAHLSAQNLENPYDFGQAHQSSYDDLRQTLQTYSDNFTTPSPSAASHYHHGLMGFIGYDVAANALNPAIAIKDDQPAAFFGHYDITLTPLDASANQGFMLTIHDLANQSAANQSTNSQAKTQNLAKLIAHAINGVLKNPAPNTPNAKFHPAWQKQDYQAAFERTQQYLHAGDAYQVNLTQRWDAEICALHAYLPALSTTMKAPFAGFLCCPAPTDGVNLSANDLKNGAVFELLSVSPELFFTFSWQDGAHHITTKPIKGTRPRHADASLDDKLKNELAASEKDISENLMIVDLLRNDLGKYAGIGAVRTPQKFAIESFENVHHMVSTITATISADHAPLDVLFGSLPAGSITGAPKKRACELIDELEISARGAYCGTLGFLNFDGAGQWNVLIRTLQATHSKAQLWAGGGVTVRSDGDGEYQECFDKVGAIIDVFAKIGK</sequence>
<dbReference type="InterPro" id="IPR005801">
    <property type="entry name" value="ADC_synthase"/>
</dbReference>
<dbReference type="AlphaFoldDB" id="A0A1T0ACN4"/>
<dbReference type="RefSeq" id="WP_078275485.1">
    <property type="nucleotide sequence ID" value="NZ_CAACXO010000004.1"/>
</dbReference>
<dbReference type="EMBL" id="UGQE01000001">
    <property type="protein sequence ID" value="STZ10343.1"/>
    <property type="molecule type" value="Genomic_DNA"/>
</dbReference>
<accession>A0A1T0ACN4</accession>
<dbReference type="InterPro" id="IPR019999">
    <property type="entry name" value="Anth_synth_I-like"/>
</dbReference>
<evidence type="ECO:0000313" key="5">
    <source>
        <dbReference type="Proteomes" id="UP000255279"/>
    </source>
</evidence>
<dbReference type="EC" id="2.6.1.85" evidence="3"/>
<evidence type="ECO:0000259" key="1">
    <source>
        <dbReference type="Pfam" id="PF00425"/>
    </source>
</evidence>
<protein>
    <submittedName>
        <fullName evidence="3">Para-aminobenzoate synthase component 1</fullName>
        <ecNumber evidence="3">2.6.1.85</ecNumber>
    </submittedName>
</protein>
<dbReference type="PANTHER" id="PTHR11236:SF50">
    <property type="entry name" value="AMINODEOXYCHORISMATE SYNTHASE COMPONENT 1"/>
    <property type="match status" value="1"/>
</dbReference>
<feature type="domain" description="Chorismate-utilising enzyme C-terminal" evidence="1">
    <location>
        <begin position="217"/>
        <end position="490"/>
    </location>
</feature>
<dbReference type="PRINTS" id="PR00095">
    <property type="entry name" value="ANTSNTHASEI"/>
</dbReference>
<keyword evidence="3" id="KW-0032">Aminotransferase</keyword>